<evidence type="ECO:0000256" key="7">
    <source>
        <dbReference type="ARBA" id="ARBA00048258"/>
    </source>
</evidence>
<comment type="subcellular location">
    <subcellularLocation>
        <location evidence="8">Cytoplasm</location>
    </subcellularLocation>
</comment>
<dbReference type="Gene3D" id="3.30.1300.10">
    <property type="entry name" value="Pantoate-beta-alanine ligase, C-terminal domain"/>
    <property type="match status" value="1"/>
</dbReference>
<dbReference type="PANTHER" id="PTHR21299">
    <property type="entry name" value="CYTIDYLATE KINASE/PANTOATE-BETA-ALANINE LIGASE"/>
    <property type="match status" value="1"/>
</dbReference>
<dbReference type="SUPFAM" id="SSF52374">
    <property type="entry name" value="Nucleotidylyl transferase"/>
    <property type="match status" value="1"/>
</dbReference>
<accession>A0ABP8R606</accession>
<dbReference type="InterPro" id="IPR004821">
    <property type="entry name" value="Cyt_trans-like"/>
</dbReference>
<dbReference type="Pfam" id="PF02569">
    <property type="entry name" value="Pantoate_ligase"/>
    <property type="match status" value="1"/>
</dbReference>
<keyword evidence="3 8" id="KW-0436">Ligase</keyword>
<feature type="binding site" evidence="8">
    <location>
        <position position="154"/>
    </location>
    <ligand>
        <name>(R)-pantoate</name>
        <dbReference type="ChEBI" id="CHEBI:15980"/>
    </ligand>
</feature>
<comment type="function">
    <text evidence="8">Catalyzes the condensation of pantoate with beta-alanine in an ATP-dependent reaction via a pantoyl-adenylate intermediate.</text>
</comment>
<evidence type="ECO:0000256" key="8">
    <source>
        <dbReference type="HAMAP-Rule" id="MF_00158"/>
    </source>
</evidence>
<protein>
    <recommendedName>
        <fullName evidence="8">Pantothenate synthetase</fullName>
        <shortName evidence="8">PS</shortName>
        <ecNumber evidence="8">6.3.2.1</ecNumber>
    </recommendedName>
    <alternativeName>
        <fullName evidence="8">Pantoate--beta-alanine ligase</fullName>
    </alternativeName>
    <alternativeName>
        <fullName evidence="8">Pantoate-activating enzyme</fullName>
    </alternativeName>
</protein>
<feature type="binding site" evidence="8">
    <location>
        <begin position="148"/>
        <end position="151"/>
    </location>
    <ligand>
        <name>ATP</name>
        <dbReference type="ChEBI" id="CHEBI:30616"/>
    </ligand>
</feature>
<dbReference type="NCBIfam" id="TIGR00125">
    <property type="entry name" value="cyt_tran_rel"/>
    <property type="match status" value="1"/>
</dbReference>
<organism evidence="9 10">
    <name type="scientific">Sphingobacterium thermophilum</name>
    <dbReference type="NCBI Taxonomy" id="768534"/>
    <lineage>
        <taxon>Bacteria</taxon>
        <taxon>Pseudomonadati</taxon>
        <taxon>Bacteroidota</taxon>
        <taxon>Sphingobacteriia</taxon>
        <taxon>Sphingobacteriales</taxon>
        <taxon>Sphingobacteriaceae</taxon>
        <taxon>Sphingobacterium</taxon>
    </lineage>
</organism>
<dbReference type="EC" id="6.3.2.1" evidence="8"/>
<dbReference type="InterPro" id="IPR003721">
    <property type="entry name" value="Pantoate_ligase"/>
</dbReference>
<feature type="binding site" evidence="8">
    <location>
        <begin position="185"/>
        <end position="188"/>
    </location>
    <ligand>
        <name>ATP</name>
        <dbReference type="ChEBI" id="CHEBI:30616"/>
    </ligand>
</feature>
<keyword evidence="8" id="KW-0963">Cytoplasm</keyword>
<feature type="binding site" evidence="8">
    <location>
        <position position="61"/>
    </location>
    <ligand>
        <name>(R)-pantoate</name>
        <dbReference type="ChEBI" id="CHEBI:15980"/>
    </ligand>
</feature>
<dbReference type="HAMAP" id="MF_00158">
    <property type="entry name" value="PanC"/>
    <property type="match status" value="1"/>
</dbReference>
<dbReference type="NCBIfam" id="TIGR00018">
    <property type="entry name" value="panC"/>
    <property type="match status" value="1"/>
</dbReference>
<feature type="binding site" evidence="8">
    <location>
        <position position="61"/>
    </location>
    <ligand>
        <name>beta-alanine</name>
        <dbReference type="ChEBI" id="CHEBI:57966"/>
    </ligand>
</feature>
<dbReference type="EMBL" id="BAABGR010000035">
    <property type="protein sequence ID" value="GAA4519213.1"/>
    <property type="molecule type" value="Genomic_DNA"/>
</dbReference>
<reference evidence="10" key="1">
    <citation type="journal article" date="2019" name="Int. J. Syst. Evol. Microbiol.">
        <title>The Global Catalogue of Microorganisms (GCM) 10K type strain sequencing project: providing services to taxonomists for standard genome sequencing and annotation.</title>
        <authorList>
            <consortium name="The Broad Institute Genomics Platform"/>
            <consortium name="The Broad Institute Genome Sequencing Center for Infectious Disease"/>
            <person name="Wu L."/>
            <person name="Ma J."/>
        </authorList>
    </citation>
    <scope>NUCLEOTIDE SEQUENCE [LARGE SCALE GENOMIC DNA]</scope>
    <source>
        <strain evidence="10">JCM 17858</strain>
    </source>
</reference>
<comment type="subunit">
    <text evidence="8">Homodimer.</text>
</comment>
<evidence type="ECO:0000256" key="3">
    <source>
        <dbReference type="ARBA" id="ARBA00022598"/>
    </source>
</evidence>
<keyword evidence="10" id="KW-1185">Reference proteome</keyword>
<evidence type="ECO:0000256" key="1">
    <source>
        <dbReference type="ARBA" id="ARBA00004990"/>
    </source>
</evidence>
<feature type="binding site" evidence="8">
    <location>
        <begin position="30"/>
        <end position="37"/>
    </location>
    <ligand>
        <name>ATP</name>
        <dbReference type="ChEBI" id="CHEBI:30616"/>
    </ligand>
</feature>
<evidence type="ECO:0000256" key="2">
    <source>
        <dbReference type="ARBA" id="ARBA00009256"/>
    </source>
</evidence>
<dbReference type="GO" id="GO:0016874">
    <property type="term" value="F:ligase activity"/>
    <property type="evidence" value="ECO:0007669"/>
    <property type="project" value="UniProtKB-KW"/>
</dbReference>
<dbReference type="InterPro" id="IPR014729">
    <property type="entry name" value="Rossmann-like_a/b/a_fold"/>
</dbReference>
<comment type="similarity">
    <text evidence="2 8">Belongs to the pantothenate synthetase family.</text>
</comment>
<dbReference type="Gene3D" id="3.40.50.620">
    <property type="entry name" value="HUPs"/>
    <property type="match status" value="1"/>
</dbReference>
<keyword evidence="6 8" id="KW-0067">ATP-binding</keyword>
<evidence type="ECO:0000256" key="6">
    <source>
        <dbReference type="ARBA" id="ARBA00022840"/>
    </source>
</evidence>
<sequence>MEIFKTQKELRNYLEKPRAEHKKIALVPTMGALHEGHLSLIQQAQQRADIVVCSIFVNPTQFNDPKDLEKYPRPIEQDIDLLQKQGCDVLFLPTVEEMYPDPEEQWHIDLGRLDQIWEGAQRPGHFQGVTQIVYKLFTLVNPNIACFGQKDFQQVMVIQRLIEIKTLNIQLVICPIIRSEEGLALSSRNTRLSEQGKKKALILYRTLSAVKQAFQENIALDKIQQLAENMIAAERDVDLEYFAISETRTLERADSIEPGKQYVAHIVAWIEGVRLIDNMLLND</sequence>
<evidence type="ECO:0000313" key="9">
    <source>
        <dbReference type="EMBL" id="GAA4519213.1"/>
    </source>
</evidence>
<keyword evidence="4 8" id="KW-0566">Pantothenate biosynthesis</keyword>
<comment type="caution">
    <text evidence="9">The sequence shown here is derived from an EMBL/GenBank/DDBJ whole genome shotgun (WGS) entry which is preliminary data.</text>
</comment>
<gene>
    <name evidence="8 9" type="primary">panC</name>
    <name evidence="9" type="ORF">GCM10023173_21800</name>
</gene>
<proteinExistence type="inferred from homology"/>
<evidence type="ECO:0000256" key="5">
    <source>
        <dbReference type="ARBA" id="ARBA00022741"/>
    </source>
</evidence>
<evidence type="ECO:0000256" key="4">
    <source>
        <dbReference type="ARBA" id="ARBA00022655"/>
    </source>
</evidence>
<feature type="active site" description="Proton donor" evidence="8">
    <location>
        <position position="37"/>
    </location>
</feature>
<comment type="pathway">
    <text evidence="1 8">Cofactor biosynthesis; (R)-pantothenate biosynthesis; (R)-pantothenate from (R)-pantoate and beta-alanine: step 1/1.</text>
</comment>
<feature type="binding site" evidence="8">
    <location>
        <position position="177"/>
    </location>
    <ligand>
        <name>ATP</name>
        <dbReference type="ChEBI" id="CHEBI:30616"/>
    </ligand>
</feature>
<dbReference type="RefSeq" id="WP_345068388.1">
    <property type="nucleotide sequence ID" value="NZ_BAABGR010000035.1"/>
</dbReference>
<dbReference type="Proteomes" id="UP001500394">
    <property type="component" value="Unassembled WGS sequence"/>
</dbReference>
<keyword evidence="5 8" id="KW-0547">Nucleotide-binding</keyword>
<dbReference type="CDD" id="cd00560">
    <property type="entry name" value="PanC"/>
    <property type="match status" value="1"/>
</dbReference>
<dbReference type="InterPro" id="IPR042176">
    <property type="entry name" value="Pantoate_ligase_C"/>
</dbReference>
<evidence type="ECO:0000313" key="10">
    <source>
        <dbReference type="Proteomes" id="UP001500394"/>
    </source>
</evidence>
<comment type="catalytic activity">
    <reaction evidence="7 8">
        <text>(R)-pantoate + beta-alanine + ATP = (R)-pantothenate + AMP + diphosphate + H(+)</text>
        <dbReference type="Rhea" id="RHEA:10912"/>
        <dbReference type="ChEBI" id="CHEBI:15378"/>
        <dbReference type="ChEBI" id="CHEBI:15980"/>
        <dbReference type="ChEBI" id="CHEBI:29032"/>
        <dbReference type="ChEBI" id="CHEBI:30616"/>
        <dbReference type="ChEBI" id="CHEBI:33019"/>
        <dbReference type="ChEBI" id="CHEBI:57966"/>
        <dbReference type="ChEBI" id="CHEBI:456215"/>
        <dbReference type="EC" id="6.3.2.1"/>
    </reaction>
</comment>
<comment type="miscellaneous">
    <text evidence="8">The reaction proceeds by a bi uni uni bi ping pong mechanism.</text>
</comment>
<dbReference type="PANTHER" id="PTHR21299:SF1">
    <property type="entry name" value="PANTOATE--BETA-ALANINE LIGASE"/>
    <property type="match status" value="1"/>
</dbReference>
<name>A0ABP8R606_9SPHI</name>